<feature type="domain" description="C2H2-type" evidence="7">
    <location>
        <begin position="46"/>
        <end position="73"/>
    </location>
</feature>
<dbReference type="SMART" id="SM00355">
    <property type="entry name" value="ZnF_C2H2"/>
    <property type="match status" value="5"/>
</dbReference>
<evidence type="ECO:0000313" key="8">
    <source>
        <dbReference type="EMBL" id="KAJ8321736.1"/>
    </source>
</evidence>
<dbReference type="Pfam" id="PF13894">
    <property type="entry name" value="zf-C2H2_4"/>
    <property type="match status" value="1"/>
</dbReference>
<gene>
    <name evidence="8" type="ORF">KUTeg_000207</name>
</gene>
<dbReference type="EMBL" id="JARBDR010000018">
    <property type="protein sequence ID" value="KAJ8321736.1"/>
    <property type="molecule type" value="Genomic_DNA"/>
</dbReference>
<dbReference type="PROSITE" id="PS00028">
    <property type="entry name" value="ZINC_FINGER_C2H2_1"/>
    <property type="match status" value="4"/>
</dbReference>
<evidence type="ECO:0000256" key="4">
    <source>
        <dbReference type="ARBA" id="ARBA00022833"/>
    </source>
</evidence>
<keyword evidence="9" id="KW-1185">Reference proteome</keyword>
<dbReference type="Proteomes" id="UP001217089">
    <property type="component" value="Unassembled WGS sequence"/>
</dbReference>
<dbReference type="PANTHER" id="PTHR24379">
    <property type="entry name" value="KRAB AND ZINC FINGER DOMAIN-CONTAINING"/>
    <property type="match status" value="1"/>
</dbReference>
<protein>
    <recommendedName>
        <fullName evidence="7">C2H2-type domain-containing protein</fullName>
    </recommendedName>
</protein>
<name>A0ABQ9FYA0_TEGGR</name>
<dbReference type="Pfam" id="PF00096">
    <property type="entry name" value="zf-C2H2"/>
    <property type="match status" value="2"/>
</dbReference>
<evidence type="ECO:0000256" key="2">
    <source>
        <dbReference type="ARBA" id="ARBA00022737"/>
    </source>
</evidence>
<dbReference type="InterPro" id="IPR013087">
    <property type="entry name" value="Znf_C2H2_type"/>
</dbReference>
<keyword evidence="4" id="KW-0862">Zinc</keyword>
<dbReference type="SUPFAM" id="SSF57667">
    <property type="entry name" value="beta-beta-alpha zinc fingers"/>
    <property type="match status" value="2"/>
</dbReference>
<dbReference type="PROSITE" id="PS50157">
    <property type="entry name" value="ZINC_FINGER_C2H2_2"/>
    <property type="match status" value="5"/>
</dbReference>
<keyword evidence="2" id="KW-0677">Repeat</keyword>
<evidence type="ECO:0000256" key="5">
    <source>
        <dbReference type="PROSITE-ProRule" id="PRU00042"/>
    </source>
</evidence>
<evidence type="ECO:0000313" key="9">
    <source>
        <dbReference type="Proteomes" id="UP001217089"/>
    </source>
</evidence>
<evidence type="ECO:0000259" key="7">
    <source>
        <dbReference type="PROSITE" id="PS50157"/>
    </source>
</evidence>
<evidence type="ECO:0000256" key="6">
    <source>
        <dbReference type="SAM" id="MobiDB-lite"/>
    </source>
</evidence>
<feature type="region of interest" description="Disordered" evidence="6">
    <location>
        <begin position="1"/>
        <end position="34"/>
    </location>
</feature>
<comment type="caution">
    <text evidence="8">The sequence shown here is derived from an EMBL/GenBank/DDBJ whole genome shotgun (WGS) entry which is preliminary data.</text>
</comment>
<feature type="domain" description="C2H2-type" evidence="7">
    <location>
        <begin position="106"/>
        <end position="133"/>
    </location>
</feature>
<dbReference type="InterPro" id="IPR036236">
    <property type="entry name" value="Znf_C2H2_sf"/>
</dbReference>
<accession>A0ABQ9FYA0</accession>
<keyword evidence="3 5" id="KW-0863">Zinc-finger</keyword>
<feature type="domain" description="C2H2-type" evidence="7">
    <location>
        <begin position="164"/>
        <end position="191"/>
    </location>
</feature>
<dbReference type="Gene3D" id="3.30.160.60">
    <property type="entry name" value="Classic Zinc Finger"/>
    <property type="match status" value="3"/>
</dbReference>
<proteinExistence type="predicted"/>
<sequence length="339" mass="37978">MSGDADDEINISADVNEESETKNQNNEEGISTNTGGKLSVQVITKYMCRYCARQFDSPTEMQAHIATHARGKSNTQCHTCYVCGKTYSTPSKLQRHVRVHSGERPYSCNICGRRFTRSDHVKQHLKVHMPQKQRNTCRVCGMKFLRRQALHSHLQQSHGVSQVYTCHRCGEAFDRVEKLHQHKNSHLNADAQADVPLVMEGGILVKKEPAKNISNQDESSNYVVGLAKFSLGPQPQIYEEISRGHSSVTIAGGESSNNMEVYQEDMEDNSVDMNNEGGATNSECNMEISSCYSLADNSTKIKTENFEDGNPSTVTDGEQMYILTPDNIHAKVKQEKTRR</sequence>
<dbReference type="PANTHER" id="PTHR24379:SF121">
    <property type="entry name" value="C2H2-TYPE DOMAIN-CONTAINING PROTEIN"/>
    <property type="match status" value="1"/>
</dbReference>
<evidence type="ECO:0000256" key="3">
    <source>
        <dbReference type="ARBA" id="ARBA00022771"/>
    </source>
</evidence>
<feature type="domain" description="C2H2-type" evidence="7">
    <location>
        <begin position="135"/>
        <end position="158"/>
    </location>
</feature>
<organism evidence="8 9">
    <name type="scientific">Tegillarca granosa</name>
    <name type="common">Malaysian cockle</name>
    <name type="synonym">Anadara granosa</name>
    <dbReference type="NCBI Taxonomy" id="220873"/>
    <lineage>
        <taxon>Eukaryota</taxon>
        <taxon>Metazoa</taxon>
        <taxon>Spiralia</taxon>
        <taxon>Lophotrochozoa</taxon>
        <taxon>Mollusca</taxon>
        <taxon>Bivalvia</taxon>
        <taxon>Autobranchia</taxon>
        <taxon>Pteriomorphia</taxon>
        <taxon>Arcoida</taxon>
        <taxon>Arcoidea</taxon>
        <taxon>Arcidae</taxon>
        <taxon>Tegillarca</taxon>
    </lineage>
</organism>
<reference evidence="8 9" key="1">
    <citation type="submission" date="2022-12" db="EMBL/GenBank/DDBJ databases">
        <title>Chromosome-level genome of Tegillarca granosa.</title>
        <authorList>
            <person name="Kim J."/>
        </authorList>
    </citation>
    <scope>NUCLEOTIDE SEQUENCE [LARGE SCALE GENOMIC DNA]</scope>
    <source>
        <strain evidence="8">Teg-2019</strain>
        <tissue evidence="8">Adductor muscle</tissue>
    </source>
</reference>
<feature type="compositionally biased region" description="Polar residues" evidence="6">
    <location>
        <begin position="22"/>
        <end position="34"/>
    </location>
</feature>
<evidence type="ECO:0000256" key="1">
    <source>
        <dbReference type="ARBA" id="ARBA00022723"/>
    </source>
</evidence>
<keyword evidence="1" id="KW-0479">Metal-binding</keyword>
<feature type="domain" description="C2H2-type" evidence="7">
    <location>
        <begin position="78"/>
        <end position="105"/>
    </location>
</feature>